<dbReference type="PANTHER" id="PTHR37003">
    <property type="entry name" value="ENDOTOXIN_N DOMAIN-CONTAINING PROTEIN-RELATED"/>
    <property type="match status" value="1"/>
</dbReference>
<sequence length="536" mass="57219">MRWSSFGHRAGRRVGRHVGRRSPRRKWRRRGRLHGALPLDTRGGSAGAWIANAPGVPQTWSHAMSNTWSYDAEQAVAGVLGLVPGVGSLLSALTYILWPSTDNVWDDIKAQVEALVAQDLSDYETGQINDTLTGLKGVITEYTTTAGGDDPSAISATWISANTQFIASAPKFQDATYAVLLLPQFAQFANLHLSLLRDGVLFGSTWGWTADYLQQQQQLLTQTLKDYVSYVDTTYQNSFTPLVPGILDSPLKPPIPPVTAPPYLGSMNAGQALFLWTNTYVRQMTRMVLDFATLWPYFDPSAYPPPVSIQLKSEIYSDPIGTAEGWNGLPSAPTQPMSQLTVWGASNIFAVQATYPQGAGPNGATTTPRLGNPTAGSSTPPLGGTFDVAGNPITTVSVLVSGGEPFACFFTFQDGSQAITGDTVAQGMKATYAYDGQIVSSVFINGVTPDTGADCIIVGFQYAAASTVSMSVLRTLYVSAPKVSSLPEFLEVVQPDAAGRKDVAALAEAQGWEAERAAYQAGRKARTQGQGAALAS</sequence>
<evidence type="ECO:0000256" key="5">
    <source>
        <dbReference type="SAM" id="MobiDB-lite"/>
    </source>
</evidence>
<gene>
    <name evidence="7" type="ORF">D7X12_02790</name>
</gene>
<dbReference type="PANTHER" id="PTHR37003:SF2">
    <property type="entry name" value="PESTICIDAL CRYSTAL PROTEIN N-TERMINAL DOMAIN-CONTAINING PROTEIN"/>
    <property type="match status" value="1"/>
</dbReference>
<feature type="compositionally biased region" description="Polar residues" evidence="5">
    <location>
        <begin position="363"/>
        <end position="380"/>
    </location>
</feature>
<dbReference type="GO" id="GO:0090729">
    <property type="term" value="F:toxin activity"/>
    <property type="evidence" value="ECO:0007669"/>
    <property type="project" value="UniProtKB-KW"/>
</dbReference>
<dbReference type="InterPro" id="IPR038979">
    <property type="entry name" value="Pest_crys"/>
</dbReference>
<evidence type="ECO:0000313" key="7">
    <source>
        <dbReference type="EMBL" id="RKH47408.1"/>
    </source>
</evidence>
<evidence type="ECO:0000256" key="4">
    <source>
        <dbReference type="ARBA" id="ARBA00023026"/>
    </source>
</evidence>
<name>A0A3A8NT42_9BACT</name>
<evidence type="ECO:0000256" key="1">
    <source>
        <dbReference type="ARBA" id="ARBA00007819"/>
    </source>
</evidence>
<dbReference type="GO" id="GO:0030435">
    <property type="term" value="P:sporulation resulting in formation of a cellular spore"/>
    <property type="evidence" value="ECO:0007669"/>
    <property type="project" value="UniProtKB-KW"/>
</dbReference>
<dbReference type="InterPro" id="IPR005639">
    <property type="entry name" value="Pest_crys_dom_I"/>
</dbReference>
<protein>
    <recommendedName>
        <fullName evidence="6">Pesticidal crystal protein domain-containing protein</fullName>
    </recommendedName>
</protein>
<dbReference type="EMBL" id="RAWG01000011">
    <property type="protein sequence ID" value="RKH47408.1"/>
    <property type="molecule type" value="Genomic_DNA"/>
</dbReference>
<feature type="region of interest" description="Disordered" evidence="5">
    <location>
        <begin position="1"/>
        <end position="28"/>
    </location>
</feature>
<keyword evidence="4" id="KW-0843">Virulence</keyword>
<feature type="region of interest" description="Disordered" evidence="5">
    <location>
        <begin position="360"/>
        <end position="380"/>
    </location>
</feature>
<reference evidence="8" key="1">
    <citation type="submission" date="2018-09" db="EMBL/GenBank/DDBJ databases">
        <authorList>
            <person name="Livingstone P.G."/>
            <person name="Whitworth D.E."/>
        </authorList>
    </citation>
    <scope>NUCLEOTIDE SEQUENCE [LARGE SCALE GENOMIC DNA]</scope>
    <source>
        <strain evidence="8">CA040B</strain>
    </source>
</reference>
<comment type="caution">
    <text evidence="7">The sequence shown here is derived from an EMBL/GenBank/DDBJ whole genome shotgun (WGS) entry which is preliminary data.</text>
</comment>
<evidence type="ECO:0000256" key="3">
    <source>
        <dbReference type="ARBA" id="ARBA00022969"/>
    </source>
</evidence>
<evidence type="ECO:0000256" key="2">
    <source>
        <dbReference type="ARBA" id="ARBA00022656"/>
    </source>
</evidence>
<organism evidence="7 8">
    <name type="scientific">Corallococcus sicarius</name>
    <dbReference type="NCBI Taxonomy" id="2316726"/>
    <lineage>
        <taxon>Bacteria</taxon>
        <taxon>Pseudomonadati</taxon>
        <taxon>Myxococcota</taxon>
        <taxon>Myxococcia</taxon>
        <taxon>Myxococcales</taxon>
        <taxon>Cystobacterineae</taxon>
        <taxon>Myxococcaceae</taxon>
        <taxon>Corallococcus</taxon>
    </lineage>
</organism>
<keyword evidence="3" id="KW-0749">Sporulation</keyword>
<comment type="similarity">
    <text evidence="1">Belongs to the delta endotoxin family.</text>
</comment>
<evidence type="ECO:0000259" key="6">
    <source>
        <dbReference type="Pfam" id="PF03945"/>
    </source>
</evidence>
<feature type="domain" description="Pesticidal crystal protein" evidence="6">
    <location>
        <begin position="78"/>
        <end position="238"/>
    </location>
</feature>
<dbReference type="InterPro" id="IPR036716">
    <property type="entry name" value="Pest_crys_N_sf"/>
</dbReference>
<dbReference type="AlphaFoldDB" id="A0A3A8NT42"/>
<proteinExistence type="inferred from homology"/>
<keyword evidence="2" id="KW-0800">Toxin</keyword>
<accession>A0A3A8NT42</accession>
<dbReference type="GO" id="GO:0001907">
    <property type="term" value="P:symbiont-mediated killing of host cell"/>
    <property type="evidence" value="ECO:0007669"/>
    <property type="project" value="InterPro"/>
</dbReference>
<evidence type="ECO:0000313" key="8">
    <source>
        <dbReference type="Proteomes" id="UP000273405"/>
    </source>
</evidence>
<dbReference type="Proteomes" id="UP000273405">
    <property type="component" value="Unassembled WGS sequence"/>
</dbReference>
<dbReference type="Pfam" id="PF03945">
    <property type="entry name" value="Endotoxin_N"/>
    <property type="match status" value="1"/>
</dbReference>
<feature type="compositionally biased region" description="Basic residues" evidence="5">
    <location>
        <begin position="9"/>
        <end position="28"/>
    </location>
</feature>
<dbReference type="Gene3D" id="1.20.190.10">
    <property type="entry name" value="Pesticidal crystal protein, N-terminal domain"/>
    <property type="match status" value="1"/>
</dbReference>
<keyword evidence="8" id="KW-1185">Reference proteome</keyword>
<dbReference type="SUPFAM" id="SSF56849">
    <property type="entry name" value="delta-Endotoxin (insectocide), N-terminal domain"/>
    <property type="match status" value="1"/>
</dbReference>